<dbReference type="PATRIC" id="fig|1618424.3.peg.467"/>
<reference evidence="12 13" key="1">
    <citation type="journal article" date="2015" name="Nature">
        <title>rRNA introns, odd ribosomes, and small enigmatic genomes across a large radiation of phyla.</title>
        <authorList>
            <person name="Brown C.T."/>
            <person name="Hug L.A."/>
            <person name="Thomas B.C."/>
            <person name="Sharon I."/>
            <person name="Castelle C.J."/>
            <person name="Singh A."/>
            <person name="Wilkins M.J."/>
            <person name="Williams K.H."/>
            <person name="Banfield J.F."/>
        </authorList>
    </citation>
    <scope>NUCLEOTIDE SEQUENCE [LARGE SCALE GENOMIC DNA]</scope>
</reference>
<evidence type="ECO:0000259" key="11">
    <source>
        <dbReference type="SMART" id="SM01185"/>
    </source>
</evidence>
<evidence type="ECO:0000256" key="1">
    <source>
        <dbReference type="ARBA" id="ARBA00004496"/>
    </source>
</evidence>
<dbReference type="InterPro" id="IPR014722">
    <property type="entry name" value="Rib_uL2_dom2"/>
</dbReference>
<dbReference type="InterPro" id="IPR013185">
    <property type="entry name" value="Transl_elong_KOW-like"/>
</dbReference>
<dbReference type="HAMAP" id="MF_00141">
    <property type="entry name" value="EF_P"/>
    <property type="match status" value="1"/>
</dbReference>
<dbReference type="InterPro" id="IPR012340">
    <property type="entry name" value="NA-bd_OB-fold"/>
</dbReference>
<dbReference type="GO" id="GO:0003746">
    <property type="term" value="F:translation elongation factor activity"/>
    <property type="evidence" value="ECO:0007669"/>
    <property type="project" value="UniProtKB-UniRule"/>
</dbReference>
<dbReference type="SUPFAM" id="SSF50104">
    <property type="entry name" value="Translation proteins SH3-like domain"/>
    <property type="match status" value="1"/>
</dbReference>
<evidence type="ECO:0000256" key="7">
    <source>
        <dbReference type="HAMAP-Rule" id="MF_00141"/>
    </source>
</evidence>
<dbReference type="UniPathway" id="UPA00345"/>
<comment type="function">
    <text evidence="7">Involved in peptide bond synthesis. Stimulates efficient translation and peptide-bond synthesis on native or reconstituted 70S ribosomes in vitro. Probably functions indirectly by altering the affinity of the ribosome for aminoacyl-tRNA, thus increasing their reactivity as acceptors for peptidyl transferase.</text>
</comment>
<dbReference type="SUPFAM" id="SSF50249">
    <property type="entry name" value="Nucleic acid-binding proteins"/>
    <property type="match status" value="2"/>
</dbReference>
<dbReference type="FunFam" id="2.40.50.140:FF:000009">
    <property type="entry name" value="Elongation factor P"/>
    <property type="match status" value="1"/>
</dbReference>
<keyword evidence="6 7" id="KW-0648">Protein biosynthesis</keyword>
<dbReference type="FunFam" id="2.30.30.30:FF:000003">
    <property type="entry name" value="Elongation factor P"/>
    <property type="match status" value="1"/>
</dbReference>
<evidence type="ECO:0000256" key="9">
    <source>
        <dbReference type="RuleBase" id="RU004389"/>
    </source>
</evidence>
<protein>
    <recommendedName>
        <fullName evidence="7 8">Elongation factor P</fullName>
        <shortName evidence="7">EF-P</shortName>
    </recommendedName>
</protein>
<dbReference type="InterPro" id="IPR020599">
    <property type="entry name" value="Transl_elong_fac_P/YeiP"/>
</dbReference>
<feature type="domain" description="Elongation factor P C-terminal" evidence="10">
    <location>
        <begin position="129"/>
        <end position="184"/>
    </location>
</feature>
<dbReference type="Pfam" id="PF01132">
    <property type="entry name" value="EFP"/>
    <property type="match status" value="1"/>
</dbReference>
<dbReference type="NCBIfam" id="NF001810">
    <property type="entry name" value="PRK00529.1"/>
    <property type="match status" value="1"/>
</dbReference>
<evidence type="ECO:0000256" key="6">
    <source>
        <dbReference type="ARBA" id="ARBA00022917"/>
    </source>
</evidence>
<evidence type="ECO:0000259" key="10">
    <source>
        <dbReference type="SMART" id="SM00841"/>
    </source>
</evidence>
<dbReference type="InterPro" id="IPR011768">
    <property type="entry name" value="Transl_elongation_fac_P"/>
</dbReference>
<feature type="domain" description="Translation elongation factor P/YeiP central" evidence="11">
    <location>
        <begin position="67"/>
        <end position="121"/>
    </location>
</feature>
<accession>A0A0G0U7L6</accession>
<dbReference type="InterPro" id="IPR001059">
    <property type="entry name" value="Transl_elong_P/YeiP_cen"/>
</dbReference>
<dbReference type="CDD" id="cd04470">
    <property type="entry name" value="S1_EF-P_repeat_1"/>
    <property type="match status" value="1"/>
</dbReference>
<dbReference type="EMBL" id="LCAB01000007">
    <property type="protein sequence ID" value="KKR83191.1"/>
    <property type="molecule type" value="Genomic_DNA"/>
</dbReference>
<dbReference type="Gene3D" id="2.30.30.30">
    <property type="match status" value="1"/>
</dbReference>
<comment type="subcellular location">
    <subcellularLocation>
        <location evidence="1 7">Cytoplasm</location>
    </subcellularLocation>
</comment>
<dbReference type="InterPro" id="IPR008991">
    <property type="entry name" value="Translation_prot_SH3-like_sf"/>
</dbReference>
<dbReference type="Pfam" id="PF09285">
    <property type="entry name" value="Elong-fact-P_C"/>
    <property type="match status" value="1"/>
</dbReference>
<dbReference type="GO" id="GO:0043043">
    <property type="term" value="P:peptide biosynthetic process"/>
    <property type="evidence" value="ECO:0007669"/>
    <property type="project" value="InterPro"/>
</dbReference>
<evidence type="ECO:0000256" key="4">
    <source>
        <dbReference type="ARBA" id="ARBA00022490"/>
    </source>
</evidence>
<name>A0A0G0U7L6_9BACT</name>
<dbReference type="Proteomes" id="UP000034601">
    <property type="component" value="Unassembled WGS sequence"/>
</dbReference>
<dbReference type="PANTHER" id="PTHR30053">
    <property type="entry name" value="ELONGATION FACTOR P"/>
    <property type="match status" value="1"/>
</dbReference>
<dbReference type="InterPro" id="IPR015365">
    <property type="entry name" value="Elong-fact-P_C"/>
</dbReference>
<keyword evidence="5 7" id="KW-0251">Elongation factor</keyword>
<dbReference type="SMART" id="SM01185">
    <property type="entry name" value="EFP"/>
    <property type="match status" value="1"/>
</dbReference>
<organism evidence="12 13">
    <name type="scientific">Candidatus Daviesbacteria bacterium GW2011_GWA2_40_9</name>
    <dbReference type="NCBI Taxonomy" id="1618424"/>
    <lineage>
        <taxon>Bacteria</taxon>
        <taxon>Candidatus Daviesiibacteriota</taxon>
    </lineage>
</organism>
<evidence type="ECO:0000256" key="5">
    <source>
        <dbReference type="ARBA" id="ARBA00022768"/>
    </source>
</evidence>
<dbReference type="GO" id="GO:0005829">
    <property type="term" value="C:cytosol"/>
    <property type="evidence" value="ECO:0007669"/>
    <property type="project" value="UniProtKB-ARBA"/>
</dbReference>
<dbReference type="PIRSF" id="PIRSF005901">
    <property type="entry name" value="EF-P"/>
    <property type="match status" value="1"/>
</dbReference>
<evidence type="ECO:0000256" key="3">
    <source>
        <dbReference type="ARBA" id="ARBA00009479"/>
    </source>
</evidence>
<comment type="similarity">
    <text evidence="3 7 9">Belongs to the elongation factor P family.</text>
</comment>
<dbReference type="NCBIfam" id="TIGR00038">
    <property type="entry name" value="efp"/>
    <property type="match status" value="1"/>
</dbReference>
<dbReference type="FunFam" id="2.40.50.140:FF:000004">
    <property type="entry name" value="Elongation factor P"/>
    <property type="match status" value="1"/>
</dbReference>
<keyword evidence="4 7" id="KW-0963">Cytoplasm</keyword>
<dbReference type="AlphaFoldDB" id="A0A0G0U7L6"/>
<proteinExistence type="inferred from homology"/>
<sequence length="186" mass="20905">MLNATDLRNGAVFKEDNQILQVVNYEHIKMGRGSGTIKVKVRNLKTGSTTEKSFITGARVEEADVEKRKAQFLYMDKGVYYFMDSISFEQFPLSKDILGEQVRFLKEGLEVVIIVSEDQALTLELPNSLIYEIKDTGPAEKGNTVSNVFKSATLENGLEVKVPMFAKVGDKVKVDTRTGQYIERVK</sequence>
<evidence type="ECO:0000256" key="2">
    <source>
        <dbReference type="ARBA" id="ARBA00004815"/>
    </source>
</evidence>
<evidence type="ECO:0000256" key="8">
    <source>
        <dbReference type="NCBIfam" id="TIGR00038"/>
    </source>
</evidence>
<comment type="caution">
    <text evidence="12">The sequence shown here is derived from an EMBL/GenBank/DDBJ whole genome shotgun (WGS) entry which is preliminary data.</text>
</comment>
<dbReference type="Gene3D" id="2.40.50.140">
    <property type="entry name" value="Nucleic acid-binding proteins"/>
    <property type="match status" value="2"/>
</dbReference>
<dbReference type="SMART" id="SM00841">
    <property type="entry name" value="Elong-fact-P_C"/>
    <property type="match status" value="1"/>
</dbReference>
<comment type="pathway">
    <text evidence="2 7">Protein biosynthesis; polypeptide chain elongation.</text>
</comment>
<evidence type="ECO:0000313" key="12">
    <source>
        <dbReference type="EMBL" id="KKR83191.1"/>
    </source>
</evidence>
<dbReference type="Pfam" id="PF08207">
    <property type="entry name" value="EFP_N"/>
    <property type="match status" value="1"/>
</dbReference>
<dbReference type="PANTHER" id="PTHR30053:SF12">
    <property type="entry name" value="ELONGATION FACTOR P (EF-P) FAMILY PROTEIN"/>
    <property type="match status" value="1"/>
</dbReference>
<gene>
    <name evidence="7" type="primary">efp</name>
    <name evidence="12" type="ORF">UU29_C0007G0061</name>
</gene>
<evidence type="ECO:0000313" key="13">
    <source>
        <dbReference type="Proteomes" id="UP000034601"/>
    </source>
</evidence>